<dbReference type="GO" id="GO:0006955">
    <property type="term" value="P:immune response"/>
    <property type="evidence" value="ECO:0007669"/>
    <property type="project" value="TreeGrafter"/>
</dbReference>
<feature type="region of interest" description="Disordered" evidence="3">
    <location>
        <begin position="633"/>
        <end position="656"/>
    </location>
</feature>
<dbReference type="PROSITE" id="PS50835">
    <property type="entry name" value="IG_LIKE"/>
    <property type="match status" value="4"/>
</dbReference>
<evidence type="ECO:0000313" key="7">
    <source>
        <dbReference type="Proteomes" id="UP000727407"/>
    </source>
</evidence>
<keyword evidence="4" id="KW-0812">Transmembrane</keyword>
<evidence type="ECO:0000256" key="2">
    <source>
        <dbReference type="ARBA" id="ARBA00023157"/>
    </source>
</evidence>
<dbReference type="InterPro" id="IPR036179">
    <property type="entry name" value="Ig-like_dom_sf"/>
</dbReference>
<dbReference type="PANTHER" id="PTHR11481">
    <property type="entry name" value="IMMUNOGLOBULIN FC RECEPTOR"/>
    <property type="match status" value="1"/>
</dbReference>
<dbReference type="InterPro" id="IPR007110">
    <property type="entry name" value="Ig-like_dom"/>
</dbReference>
<dbReference type="Gene3D" id="2.60.40.10">
    <property type="entry name" value="Immunoglobulins"/>
    <property type="match status" value="6"/>
</dbReference>
<dbReference type="InterPro" id="IPR003599">
    <property type="entry name" value="Ig_sub"/>
</dbReference>
<feature type="domain" description="Ig-like" evidence="5">
    <location>
        <begin position="196"/>
        <end position="284"/>
    </location>
</feature>
<accession>A0A8J4WTR8</accession>
<protein>
    <submittedName>
        <fullName evidence="6">Fc receptor-like protein 5 isoform X1</fullName>
    </submittedName>
</protein>
<dbReference type="InterPro" id="IPR013783">
    <property type="entry name" value="Ig-like_fold"/>
</dbReference>
<keyword evidence="4" id="KW-0472">Membrane</keyword>
<keyword evidence="4" id="KW-1133">Transmembrane helix</keyword>
<dbReference type="InterPro" id="IPR050488">
    <property type="entry name" value="Ig_Fc_receptor"/>
</dbReference>
<evidence type="ECO:0000313" key="6">
    <source>
        <dbReference type="EMBL" id="KAF5890612.1"/>
    </source>
</evidence>
<evidence type="ECO:0000259" key="5">
    <source>
        <dbReference type="PROSITE" id="PS50835"/>
    </source>
</evidence>
<gene>
    <name evidence="6" type="ORF">DAT39_019689</name>
</gene>
<name>A0A8J4WTR8_CLAMG</name>
<feature type="domain" description="Ig-like" evidence="5">
    <location>
        <begin position="99"/>
        <end position="189"/>
    </location>
</feature>
<dbReference type="GO" id="GO:0009897">
    <property type="term" value="C:external side of plasma membrane"/>
    <property type="evidence" value="ECO:0007669"/>
    <property type="project" value="TreeGrafter"/>
</dbReference>
<dbReference type="EMBL" id="QNUK01000667">
    <property type="protein sequence ID" value="KAF5890612.1"/>
    <property type="molecule type" value="Genomic_DNA"/>
</dbReference>
<feature type="non-terminal residue" evidence="6">
    <location>
        <position position="1"/>
    </location>
</feature>
<evidence type="ECO:0000256" key="4">
    <source>
        <dbReference type="SAM" id="Phobius"/>
    </source>
</evidence>
<dbReference type="GO" id="GO:0004888">
    <property type="term" value="F:transmembrane signaling receptor activity"/>
    <property type="evidence" value="ECO:0007669"/>
    <property type="project" value="TreeGrafter"/>
</dbReference>
<dbReference type="PANTHER" id="PTHR11481:SF64">
    <property type="entry name" value="FC RECEPTOR-LIKE PROTEIN 4"/>
    <property type="match status" value="1"/>
</dbReference>
<keyword evidence="1" id="KW-0732">Signal</keyword>
<sequence>KPKLSLRVNPQSPIHTGDTVTLTCNLQEGTGWEFLFYRNNQQLQHSSTEPVNTNTCNVTVYNTGDTVYKCVARRDNTWAHTYYDTEDSNGVLITAKANPRPTLRVNHLSPLYTGDTVTLTCDLQQYTGTEFHWFKNHLWLRKFLTAAKSTNTLHMTVENAGETVYECGVLRYNYWGGSYTELSDQVNISAKAKRKPTVRVNPQSSIYTGDTVTLTCELQESTGWEFLWYKYNQQLQDFSTEPVNTKTLTVTVNNTGDTVYKCVARRYKAWAHTESYTEYSDEVTITATAKPKPTVRVNPQSSIYTGDTVTLTCELQESTGWEFIWYKYNQQLSLSTEPVNTKTLIVTVNNTGETVYQCRARRDKAWTHTEYYTEYSNEVTITARERPQAVLSVSPQSWLTEGDSVTLSCEVTNSSIDWTFSWYTTVPYKDSIIQTYYSDGSTMYVELLSDSSRGSGGSYSLSPAALKNTGVYVCRGERGEPALHTQYSNLQPIWITGESPPVSLIINPSRTQHFTNDSLSLSCEDQSHSTGWTVRRYTHSEGVSDCSQWGSVTGSTCNISSLSISHTGVYWCESESGENSNPVNITVHGSKPMAGSVGLSVGLSLFFILIVFLILMILLWYYKIKKEKQQKLNQTSEQNQRRSGAGDSQSGHTPLQAGTENIYASVDQVDMSGTGEAAAESSEAIYTLVTNKKKKNRINGADAEHVYDVMYAELELKPMRRAKRIKENVSVGDETVYSELQLK</sequence>
<dbReference type="AlphaFoldDB" id="A0A8J4WTR8"/>
<feature type="transmembrane region" description="Helical" evidence="4">
    <location>
        <begin position="597"/>
        <end position="622"/>
    </location>
</feature>
<keyword evidence="7" id="KW-1185">Reference proteome</keyword>
<dbReference type="InterPro" id="IPR003598">
    <property type="entry name" value="Ig_sub2"/>
</dbReference>
<keyword evidence="2" id="KW-1015">Disulfide bond</keyword>
<evidence type="ECO:0000256" key="3">
    <source>
        <dbReference type="SAM" id="MobiDB-lite"/>
    </source>
</evidence>
<dbReference type="SUPFAM" id="SSF48726">
    <property type="entry name" value="Immunoglobulin"/>
    <property type="match status" value="6"/>
</dbReference>
<dbReference type="SMART" id="SM00408">
    <property type="entry name" value="IGc2"/>
    <property type="match status" value="4"/>
</dbReference>
<dbReference type="GO" id="GO:0007166">
    <property type="term" value="P:cell surface receptor signaling pathway"/>
    <property type="evidence" value="ECO:0007669"/>
    <property type="project" value="TreeGrafter"/>
</dbReference>
<feature type="domain" description="Ig-like" evidence="5">
    <location>
        <begin position="387"/>
        <end position="491"/>
    </location>
</feature>
<organism evidence="6 7">
    <name type="scientific">Clarias magur</name>
    <name type="common">Asian catfish</name>
    <name type="synonym">Macropteronotus magur</name>
    <dbReference type="NCBI Taxonomy" id="1594786"/>
    <lineage>
        <taxon>Eukaryota</taxon>
        <taxon>Metazoa</taxon>
        <taxon>Chordata</taxon>
        <taxon>Craniata</taxon>
        <taxon>Vertebrata</taxon>
        <taxon>Euteleostomi</taxon>
        <taxon>Actinopterygii</taxon>
        <taxon>Neopterygii</taxon>
        <taxon>Teleostei</taxon>
        <taxon>Ostariophysi</taxon>
        <taxon>Siluriformes</taxon>
        <taxon>Clariidae</taxon>
        <taxon>Clarias</taxon>
    </lineage>
</organism>
<keyword evidence="6" id="KW-0675">Receptor</keyword>
<feature type="non-terminal residue" evidence="6">
    <location>
        <position position="743"/>
    </location>
</feature>
<dbReference type="Pfam" id="PF13895">
    <property type="entry name" value="Ig_2"/>
    <property type="match status" value="2"/>
</dbReference>
<dbReference type="OrthoDB" id="6151406at2759"/>
<dbReference type="Proteomes" id="UP000727407">
    <property type="component" value="Unassembled WGS sequence"/>
</dbReference>
<dbReference type="SMART" id="SM00409">
    <property type="entry name" value="IG"/>
    <property type="match status" value="6"/>
</dbReference>
<evidence type="ECO:0000256" key="1">
    <source>
        <dbReference type="ARBA" id="ARBA00022729"/>
    </source>
</evidence>
<comment type="caution">
    <text evidence="6">The sequence shown here is derived from an EMBL/GenBank/DDBJ whole genome shotgun (WGS) entry which is preliminary data.</text>
</comment>
<feature type="domain" description="Ig-like" evidence="5">
    <location>
        <begin position="293"/>
        <end position="380"/>
    </location>
</feature>
<reference evidence="6" key="1">
    <citation type="submission" date="2020-07" db="EMBL/GenBank/DDBJ databases">
        <title>Clarias magur genome sequencing, assembly and annotation.</title>
        <authorList>
            <person name="Kushwaha B."/>
            <person name="Kumar R."/>
            <person name="Das P."/>
            <person name="Joshi C.G."/>
            <person name="Kumar D."/>
            <person name="Nagpure N.S."/>
            <person name="Pandey M."/>
            <person name="Agarwal S."/>
            <person name="Srivastava S."/>
            <person name="Singh M."/>
            <person name="Sahoo L."/>
            <person name="Jayasankar P."/>
            <person name="Meher P.K."/>
            <person name="Koringa P.G."/>
            <person name="Iquebal M.A."/>
            <person name="Das S.P."/>
            <person name="Bit A."/>
            <person name="Patnaik S."/>
            <person name="Patel N."/>
            <person name="Shah T.M."/>
            <person name="Hinsu A."/>
            <person name="Jena J.K."/>
        </authorList>
    </citation>
    <scope>NUCLEOTIDE SEQUENCE</scope>
    <source>
        <strain evidence="6">CIFAMagur01</strain>
        <tissue evidence="6">Testis</tissue>
    </source>
</reference>
<proteinExistence type="predicted"/>